<dbReference type="EMBL" id="QOCE01000011">
    <property type="protein sequence ID" value="RBW60644.1"/>
    <property type="molecule type" value="Genomic_DNA"/>
</dbReference>
<dbReference type="InterPro" id="IPR029069">
    <property type="entry name" value="HotDog_dom_sf"/>
</dbReference>
<comment type="caution">
    <text evidence="2">The sequence shown here is derived from an EMBL/GenBank/DDBJ whole genome shotgun (WGS) entry which is preliminary data.</text>
</comment>
<dbReference type="GO" id="GO:0047617">
    <property type="term" value="F:fatty acyl-CoA hydrolase activity"/>
    <property type="evidence" value="ECO:0007669"/>
    <property type="project" value="TreeGrafter"/>
</dbReference>
<name>A0A366XAW6_9RHOB</name>
<gene>
    <name evidence="2" type="ORF">DS909_04285</name>
</gene>
<reference evidence="2 3" key="1">
    <citation type="submission" date="2018-07" db="EMBL/GenBank/DDBJ databases">
        <title>Modular assembly of carbohydrate-degrading microbial communities in the ocean.</title>
        <authorList>
            <person name="Enke T.N."/>
            <person name="Datta M.S."/>
            <person name="Schwartzman J.A."/>
            <person name="Cermak N."/>
            <person name="Schmitz D.A."/>
            <person name="Barrere J."/>
            <person name="Cordero O.X."/>
        </authorList>
    </citation>
    <scope>NUCLEOTIDE SEQUENCE [LARGE SCALE GENOMIC DNA]</scope>
    <source>
        <strain evidence="2 3">C3M10</strain>
    </source>
</reference>
<dbReference type="PANTHER" id="PTHR31793">
    <property type="entry name" value="4-HYDROXYBENZOYL-COA THIOESTERASE FAMILY MEMBER"/>
    <property type="match status" value="1"/>
</dbReference>
<dbReference type="AlphaFoldDB" id="A0A366XAW6"/>
<dbReference type="OrthoDB" id="9801517at2"/>
<evidence type="ECO:0000313" key="2">
    <source>
        <dbReference type="EMBL" id="RBW60644.1"/>
    </source>
</evidence>
<dbReference type="Proteomes" id="UP000252706">
    <property type="component" value="Unassembled WGS sequence"/>
</dbReference>
<protein>
    <submittedName>
        <fullName evidence="2">Acyl-CoA thioesterase</fullName>
    </submittedName>
</protein>
<evidence type="ECO:0000313" key="3">
    <source>
        <dbReference type="Proteomes" id="UP000252706"/>
    </source>
</evidence>
<proteinExistence type="predicted"/>
<dbReference type="Gene3D" id="3.10.129.10">
    <property type="entry name" value="Hotdog Thioesterase"/>
    <property type="match status" value="1"/>
</dbReference>
<keyword evidence="1" id="KW-0378">Hydrolase</keyword>
<dbReference type="RefSeq" id="WP_113822194.1">
    <property type="nucleotide sequence ID" value="NZ_QOCE01000011.1"/>
</dbReference>
<evidence type="ECO:0000256" key="1">
    <source>
        <dbReference type="ARBA" id="ARBA00022801"/>
    </source>
</evidence>
<dbReference type="InterPro" id="IPR050563">
    <property type="entry name" value="4-hydroxybenzoyl-CoA_TE"/>
</dbReference>
<accession>A0A366XAW6</accession>
<dbReference type="Pfam" id="PF13279">
    <property type="entry name" value="4HBT_2"/>
    <property type="match status" value="1"/>
</dbReference>
<dbReference type="SUPFAM" id="SSF54637">
    <property type="entry name" value="Thioesterase/thiol ester dehydrase-isomerase"/>
    <property type="match status" value="1"/>
</dbReference>
<dbReference type="CDD" id="cd00586">
    <property type="entry name" value="4HBT"/>
    <property type="match status" value="1"/>
</dbReference>
<dbReference type="PANTHER" id="PTHR31793:SF37">
    <property type="entry name" value="ACYL-COA THIOESTER HYDROLASE YBGC"/>
    <property type="match status" value="1"/>
</dbReference>
<organism evidence="2 3">
    <name type="scientific">Phaeobacter gallaeciensis</name>
    <dbReference type="NCBI Taxonomy" id="60890"/>
    <lineage>
        <taxon>Bacteria</taxon>
        <taxon>Pseudomonadati</taxon>
        <taxon>Pseudomonadota</taxon>
        <taxon>Alphaproteobacteria</taxon>
        <taxon>Rhodobacterales</taxon>
        <taxon>Roseobacteraceae</taxon>
        <taxon>Phaeobacter</taxon>
    </lineage>
</organism>
<sequence length="156" mass="17871">MSAHISWDLPVPFTVVFDVQPDDIDAYDHVNNTVYLRWIDAIAWAHSDAAGMTTAYCQSIGKGFAVHRHEIDYLRSAHLGDRVHVSTWIVKMDGKLRSDRRFQIVREQTGETLVRARTEYICTDLKSGRPTRIPDPFKTAYRVDPRIQEAVLASEQ</sequence>